<dbReference type="GO" id="GO:0005886">
    <property type="term" value="C:plasma membrane"/>
    <property type="evidence" value="ECO:0007669"/>
    <property type="project" value="TreeGrafter"/>
</dbReference>
<feature type="transmembrane region" description="Helical" evidence="7">
    <location>
        <begin position="337"/>
        <end position="359"/>
    </location>
</feature>
<dbReference type="PANTHER" id="PTHR11706:SF33">
    <property type="entry name" value="NATURAL RESISTANCE-ASSOCIATED MACROPHAGE PROTEIN 2"/>
    <property type="match status" value="1"/>
</dbReference>
<evidence type="ECO:0000313" key="9">
    <source>
        <dbReference type="Proteomes" id="UP000653730"/>
    </source>
</evidence>
<dbReference type="NCBIfam" id="NF037982">
    <property type="entry name" value="Nramp_1"/>
    <property type="match status" value="1"/>
</dbReference>
<dbReference type="EMBL" id="JACVDC010000025">
    <property type="protein sequence ID" value="MBC9796341.1"/>
    <property type="molecule type" value="Genomic_DNA"/>
</dbReference>
<keyword evidence="2" id="KW-0813">Transport</keyword>
<dbReference type="Pfam" id="PF01566">
    <property type="entry name" value="Nramp"/>
    <property type="match status" value="1"/>
</dbReference>
<sequence>MFKFFKNIGPGTLVAAAFIGPGTVTVCTLTGVGFGYTLLWAMVLSIIATVILQEMAARIGIITRLGLADVIKAQIRHKYLKIPAIILVLSAVVIGNAAYEAGNLSGASLGMTGVFGAGFTPFYPLLIGAMAFMLLFIENYKVLERCMIGLVLVMSLSFILAAVLTKPDIGAVLRGAFIPGFSEGSILTVIGLVGTTVVPYNLFLHASLVGERWKSPDDLKAARKDTLVSVILGGLVSMAIIITAAGSGLTDVSNVMDMAKGLEPLYGRFAVYFIGTGLFAAGITSSVTAPLAAAYVANGCFGWNASLKDTRFRVVWMAVIGVGVLFASLGFNPIELILFAQVANGILLPVIALFLWWVVNKAGVLGRYKNTVLQNVISGVIILITILLGIRSIFKVFGW</sequence>
<dbReference type="InterPro" id="IPR001046">
    <property type="entry name" value="NRAMP_fam"/>
</dbReference>
<gene>
    <name evidence="8" type="ORF">IBL28_10200</name>
</gene>
<evidence type="ECO:0000256" key="4">
    <source>
        <dbReference type="ARBA" id="ARBA00022847"/>
    </source>
</evidence>
<organism evidence="8 9">
    <name type="scientific">Sinomicrobium weinanense</name>
    <dbReference type="NCBI Taxonomy" id="2842200"/>
    <lineage>
        <taxon>Bacteria</taxon>
        <taxon>Pseudomonadati</taxon>
        <taxon>Bacteroidota</taxon>
        <taxon>Flavobacteriia</taxon>
        <taxon>Flavobacteriales</taxon>
        <taxon>Flavobacteriaceae</taxon>
        <taxon>Sinomicrobium</taxon>
    </lineage>
</organism>
<evidence type="ECO:0000256" key="5">
    <source>
        <dbReference type="ARBA" id="ARBA00022989"/>
    </source>
</evidence>
<evidence type="ECO:0000256" key="6">
    <source>
        <dbReference type="ARBA" id="ARBA00023136"/>
    </source>
</evidence>
<dbReference type="GO" id="GO:0005384">
    <property type="term" value="F:manganese ion transmembrane transporter activity"/>
    <property type="evidence" value="ECO:0007669"/>
    <property type="project" value="TreeGrafter"/>
</dbReference>
<keyword evidence="6 7" id="KW-0472">Membrane</keyword>
<comment type="caution">
    <text evidence="8">The sequence shown here is derived from an EMBL/GenBank/DDBJ whole genome shotgun (WGS) entry which is preliminary data.</text>
</comment>
<evidence type="ECO:0000256" key="7">
    <source>
        <dbReference type="SAM" id="Phobius"/>
    </source>
</evidence>
<keyword evidence="3 7" id="KW-0812">Transmembrane</keyword>
<feature type="transmembrane region" description="Helical" evidence="7">
    <location>
        <begin position="227"/>
        <end position="249"/>
    </location>
</feature>
<keyword evidence="5 7" id="KW-1133">Transmembrane helix</keyword>
<feature type="transmembrane region" description="Helical" evidence="7">
    <location>
        <begin position="82"/>
        <end position="99"/>
    </location>
</feature>
<reference evidence="8 9" key="1">
    <citation type="submission" date="2020-09" db="EMBL/GenBank/DDBJ databases">
        <title>Sinomicrobium weinanense sp. nov., a halophilic bacteria isolated from saline-alkali soil.</title>
        <authorList>
            <person name="Wu P."/>
            <person name="Ren H."/>
            <person name="Mei Y."/>
            <person name="Liang Y."/>
            <person name="Chen Z."/>
        </authorList>
    </citation>
    <scope>NUCLEOTIDE SEQUENCE [LARGE SCALE GENOMIC DNA]</scope>
    <source>
        <strain evidence="8 9">FJxs</strain>
    </source>
</reference>
<feature type="transmembrane region" description="Helical" evidence="7">
    <location>
        <begin position="12"/>
        <end position="32"/>
    </location>
</feature>
<feature type="transmembrane region" description="Helical" evidence="7">
    <location>
        <begin position="119"/>
        <end position="137"/>
    </location>
</feature>
<accession>A0A926JSE7</accession>
<name>A0A926JSE7_9FLAO</name>
<feature type="transmembrane region" description="Helical" evidence="7">
    <location>
        <begin position="314"/>
        <end position="331"/>
    </location>
</feature>
<evidence type="ECO:0000256" key="3">
    <source>
        <dbReference type="ARBA" id="ARBA00022692"/>
    </source>
</evidence>
<feature type="transmembrane region" description="Helical" evidence="7">
    <location>
        <begin position="371"/>
        <end position="394"/>
    </location>
</feature>
<dbReference type="RefSeq" id="WP_187965488.1">
    <property type="nucleotide sequence ID" value="NZ_JACVDC010000025.1"/>
</dbReference>
<dbReference type="Proteomes" id="UP000653730">
    <property type="component" value="Unassembled WGS sequence"/>
</dbReference>
<protein>
    <submittedName>
        <fullName evidence="8">Nramp family divalent metal transporter</fullName>
    </submittedName>
</protein>
<dbReference type="PANTHER" id="PTHR11706">
    <property type="entry name" value="SOLUTE CARRIER PROTEIN FAMILY 11 MEMBER"/>
    <property type="match status" value="1"/>
</dbReference>
<dbReference type="GO" id="GO:0034755">
    <property type="term" value="P:iron ion transmembrane transport"/>
    <property type="evidence" value="ECO:0007669"/>
    <property type="project" value="TreeGrafter"/>
</dbReference>
<dbReference type="GO" id="GO:0015293">
    <property type="term" value="F:symporter activity"/>
    <property type="evidence" value="ECO:0007669"/>
    <property type="project" value="UniProtKB-KW"/>
</dbReference>
<evidence type="ECO:0000256" key="2">
    <source>
        <dbReference type="ARBA" id="ARBA00022448"/>
    </source>
</evidence>
<keyword evidence="9" id="KW-1185">Reference proteome</keyword>
<evidence type="ECO:0000256" key="1">
    <source>
        <dbReference type="ARBA" id="ARBA00004141"/>
    </source>
</evidence>
<feature type="transmembrane region" description="Helical" evidence="7">
    <location>
        <begin position="185"/>
        <end position="206"/>
    </location>
</feature>
<feature type="transmembrane region" description="Helical" evidence="7">
    <location>
        <begin position="146"/>
        <end position="165"/>
    </location>
</feature>
<keyword evidence="4" id="KW-0769">Symport</keyword>
<evidence type="ECO:0000313" key="8">
    <source>
        <dbReference type="EMBL" id="MBC9796341.1"/>
    </source>
</evidence>
<feature type="transmembrane region" description="Helical" evidence="7">
    <location>
        <begin position="38"/>
        <end position="61"/>
    </location>
</feature>
<comment type="subcellular location">
    <subcellularLocation>
        <location evidence="1">Membrane</location>
        <topology evidence="1">Multi-pass membrane protein</topology>
    </subcellularLocation>
</comment>
<dbReference type="GO" id="GO:0015086">
    <property type="term" value="F:cadmium ion transmembrane transporter activity"/>
    <property type="evidence" value="ECO:0007669"/>
    <property type="project" value="TreeGrafter"/>
</dbReference>
<feature type="transmembrane region" description="Helical" evidence="7">
    <location>
        <begin position="269"/>
        <end position="293"/>
    </location>
</feature>
<proteinExistence type="predicted"/>
<dbReference type="AlphaFoldDB" id="A0A926JSE7"/>